<keyword evidence="2" id="KW-1185">Reference proteome</keyword>
<comment type="caution">
    <text evidence="1">The sequence shown here is derived from an EMBL/GenBank/DDBJ whole genome shotgun (WGS) entry which is preliminary data.</text>
</comment>
<gene>
    <name evidence="1" type="ORF">GCM10009117_09070</name>
</gene>
<accession>A0ABN1MF52</accession>
<sequence length="246" mass="27563">MMPEIILDCVRLDTSPFTIDACFDGAPEITDPDDLATCQRIADLINNPSYQAKAQECKDNFGGEDEKGFIQNTDGTFVDAPVSDNGHTVSFPTGADKVGYIHNHLNDKIYPDDDGDGIIDVDRPIRRHSPADINTFVELLKIAQNTGRPVEDIYGSMYSSSGNFQLRFSGDPSTLPLYDSLEIRILTRKYLEYFQEDGDKSIRLLRFTKDSMDLNGIELWKINDNGKIKKLSLDADGKLKKEKCPN</sequence>
<dbReference type="Proteomes" id="UP001500507">
    <property type="component" value="Unassembled WGS sequence"/>
</dbReference>
<evidence type="ECO:0000313" key="1">
    <source>
        <dbReference type="EMBL" id="GAA0871761.1"/>
    </source>
</evidence>
<reference evidence="1 2" key="1">
    <citation type="journal article" date="2019" name="Int. J. Syst. Evol. Microbiol.">
        <title>The Global Catalogue of Microorganisms (GCM) 10K type strain sequencing project: providing services to taxonomists for standard genome sequencing and annotation.</title>
        <authorList>
            <consortium name="The Broad Institute Genomics Platform"/>
            <consortium name="The Broad Institute Genome Sequencing Center for Infectious Disease"/>
            <person name="Wu L."/>
            <person name="Ma J."/>
        </authorList>
    </citation>
    <scope>NUCLEOTIDE SEQUENCE [LARGE SCALE GENOMIC DNA]</scope>
    <source>
        <strain evidence="1 2">JCM 16082</strain>
    </source>
</reference>
<dbReference type="EMBL" id="BAAAFG010000009">
    <property type="protein sequence ID" value="GAA0871761.1"/>
    <property type="molecule type" value="Genomic_DNA"/>
</dbReference>
<protein>
    <submittedName>
        <fullName evidence="1">Uncharacterized protein</fullName>
    </submittedName>
</protein>
<name>A0ABN1MF52_9FLAO</name>
<evidence type="ECO:0000313" key="2">
    <source>
        <dbReference type="Proteomes" id="UP001500507"/>
    </source>
</evidence>
<organism evidence="1 2">
    <name type="scientific">Gangjinia marincola</name>
    <dbReference type="NCBI Taxonomy" id="578463"/>
    <lineage>
        <taxon>Bacteria</taxon>
        <taxon>Pseudomonadati</taxon>
        <taxon>Bacteroidota</taxon>
        <taxon>Flavobacteriia</taxon>
        <taxon>Flavobacteriales</taxon>
        <taxon>Flavobacteriaceae</taxon>
        <taxon>Gangjinia</taxon>
    </lineage>
</organism>
<proteinExistence type="predicted"/>